<evidence type="ECO:0000256" key="1">
    <source>
        <dbReference type="SAM" id="Phobius"/>
    </source>
</evidence>
<keyword evidence="1" id="KW-1133">Transmembrane helix</keyword>
<evidence type="ECO:0000313" key="2">
    <source>
        <dbReference type="EMBL" id="MST88797.1"/>
    </source>
</evidence>
<organism evidence="2 3">
    <name type="scientific">Sharpea porci</name>
    <dbReference type="NCBI Taxonomy" id="2652286"/>
    <lineage>
        <taxon>Bacteria</taxon>
        <taxon>Bacillati</taxon>
        <taxon>Bacillota</taxon>
        <taxon>Erysipelotrichia</taxon>
        <taxon>Erysipelotrichales</taxon>
        <taxon>Coprobacillaceae</taxon>
        <taxon>Sharpea</taxon>
    </lineage>
</organism>
<dbReference type="Proteomes" id="UP000442619">
    <property type="component" value="Unassembled WGS sequence"/>
</dbReference>
<feature type="transmembrane region" description="Helical" evidence="1">
    <location>
        <begin position="7"/>
        <end position="28"/>
    </location>
</feature>
<keyword evidence="1" id="KW-0812">Transmembrane</keyword>
<name>A0A844FSA2_9FIRM</name>
<protein>
    <submittedName>
        <fullName evidence="2">Uncharacterized protein</fullName>
    </submittedName>
</protein>
<reference evidence="2 3" key="1">
    <citation type="submission" date="2019-08" db="EMBL/GenBank/DDBJ databases">
        <title>In-depth cultivation of the pig gut microbiome towards novel bacterial diversity and tailored functional studies.</title>
        <authorList>
            <person name="Wylensek D."/>
            <person name="Hitch T.C.A."/>
            <person name="Clavel T."/>
        </authorList>
    </citation>
    <scope>NUCLEOTIDE SEQUENCE [LARGE SCALE GENOMIC DNA]</scope>
    <source>
        <strain evidence="2 3">CA-Schmier-601-WT-3</strain>
    </source>
</reference>
<keyword evidence="3" id="KW-1185">Reference proteome</keyword>
<dbReference type="RefSeq" id="WP_154514808.1">
    <property type="nucleotide sequence ID" value="NZ_VUNM01000006.1"/>
</dbReference>
<dbReference type="EMBL" id="VUNM01000006">
    <property type="protein sequence ID" value="MST88797.1"/>
    <property type="molecule type" value="Genomic_DNA"/>
</dbReference>
<accession>A0A844FSA2</accession>
<proteinExistence type="predicted"/>
<sequence length="158" mass="18160">MNKKVKIIVIVAVIAVIVLCIATVVGGIQQGTTPVTTVKNNIPISTFEKDFSIKLPQVNKQLYSIEEIQDYRFLFYHNKKVQTRYCVYELNTDTPTKFKKGNIVDQMYPSSDVPKEYNVKELTDLSSAHYLKASNSESKLYVQVVADKMYIWQEMNDH</sequence>
<keyword evidence="1" id="KW-0472">Membrane</keyword>
<evidence type="ECO:0000313" key="3">
    <source>
        <dbReference type="Proteomes" id="UP000442619"/>
    </source>
</evidence>
<gene>
    <name evidence="2" type="ORF">FYJ79_04265</name>
</gene>
<comment type="caution">
    <text evidence="2">The sequence shown here is derived from an EMBL/GenBank/DDBJ whole genome shotgun (WGS) entry which is preliminary data.</text>
</comment>
<dbReference type="AlphaFoldDB" id="A0A844FSA2"/>